<dbReference type="InterPro" id="IPR000825">
    <property type="entry name" value="SUF_FeS_clus_asmbl_SufBD_core"/>
</dbReference>
<dbReference type="InterPro" id="IPR045595">
    <property type="entry name" value="SufBD_N"/>
</dbReference>
<evidence type="ECO:0000313" key="5">
    <source>
        <dbReference type="Proteomes" id="UP001497512"/>
    </source>
</evidence>
<dbReference type="Pfam" id="PF01458">
    <property type="entry name" value="SUFBD_core"/>
    <property type="match status" value="1"/>
</dbReference>
<name>A0ABP0UGJ4_9BRYO</name>
<gene>
    <name evidence="4" type="ORF">CSSPTR1EN2_LOCUS15577</name>
</gene>
<feature type="domain" description="SUF system FeS cluster assembly SufBD N-terminal" evidence="3">
    <location>
        <begin position="244"/>
        <end position="300"/>
    </location>
</feature>
<dbReference type="InterPro" id="IPR055346">
    <property type="entry name" value="Fe-S_cluster_assembly_SufBD"/>
</dbReference>
<dbReference type="SUPFAM" id="SSF101960">
    <property type="entry name" value="Stabilizer of iron transporter SufD"/>
    <property type="match status" value="1"/>
</dbReference>
<evidence type="ECO:0000313" key="4">
    <source>
        <dbReference type="EMBL" id="CAK9220679.1"/>
    </source>
</evidence>
<dbReference type="EMBL" id="OZ019895">
    <property type="protein sequence ID" value="CAK9220679.1"/>
    <property type="molecule type" value="Genomic_DNA"/>
</dbReference>
<dbReference type="Pfam" id="PF19295">
    <property type="entry name" value="SufBD_N"/>
    <property type="match status" value="1"/>
</dbReference>
<evidence type="ECO:0000259" key="2">
    <source>
        <dbReference type="Pfam" id="PF01458"/>
    </source>
</evidence>
<keyword evidence="5" id="KW-1185">Reference proteome</keyword>
<proteinExistence type="inferred from homology"/>
<dbReference type="PANTHER" id="PTHR30508">
    <property type="entry name" value="FES CLUSTER ASSEMBLY PROTEIN SUF"/>
    <property type="match status" value="1"/>
</dbReference>
<protein>
    <submittedName>
        <fullName evidence="4">Uncharacterized protein</fullName>
    </submittedName>
</protein>
<feature type="domain" description="SUF system FeS cluster assembly SufBD core" evidence="2">
    <location>
        <begin position="313"/>
        <end position="562"/>
    </location>
</feature>
<comment type="similarity">
    <text evidence="1">Belongs to the iron-sulfur cluster assembly SufBD family.</text>
</comment>
<dbReference type="InterPro" id="IPR010231">
    <property type="entry name" value="SUF_FeS_clus_asmbl_SufB"/>
</dbReference>
<accession>A0ABP0UGJ4</accession>
<dbReference type="InterPro" id="IPR037284">
    <property type="entry name" value="SUF_FeS_clus_asmbl_SufBD_sf"/>
</dbReference>
<organism evidence="4 5">
    <name type="scientific">Sphagnum troendelagicum</name>
    <dbReference type="NCBI Taxonomy" id="128251"/>
    <lineage>
        <taxon>Eukaryota</taxon>
        <taxon>Viridiplantae</taxon>
        <taxon>Streptophyta</taxon>
        <taxon>Embryophyta</taxon>
        <taxon>Bryophyta</taxon>
        <taxon>Sphagnophytina</taxon>
        <taxon>Sphagnopsida</taxon>
        <taxon>Sphagnales</taxon>
        <taxon>Sphagnaceae</taxon>
        <taxon>Sphagnum</taxon>
    </lineage>
</organism>
<dbReference type="Proteomes" id="UP001497512">
    <property type="component" value="Chromosome 3"/>
</dbReference>
<reference evidence="4" key="1">
    <citation type="submission" date="2024-02" db="EMBL/GenBank/DDBJ databases">
        <authorList>
            <consortium name="ELIXIR-Norway"/>
            <consortium name="Elixir Norway"/>
        </authorList>
    </citation>
    <scope>NUCLEOTIDE SEQUENCE</scope>
</reference>
<evidence type="ECO:0000259" key="3">
    <source>
        <dbReference type="Pfam" id="PF19295"/>
    </source>
</evidence>
<evidence type="ECO:0000256" key="1">
    <source>
        <dbReference type="ARBA" id="ARBA00043967"/>
    </source>
</evidence>
<dbReference type="PANTHER" id="PTHR30508:SF1">
    <property type="entry name" value="UPF0051 PROTEIN ABCI8, CHLOROPLASTIC-RELATED"/>
    <property type="match status" value="1"/>
</dbReference>
<dbReference type="NCBIfam" id="TIGR01980">
    <property type="entry name" value="sufB"/>
    <property type="match status" value="1"/>
</dbReference>
<sequence length="588" mass="65394">MSTLKSFQSWKWLSKNPFCLIEEQRDHLRSSASLRPLSFLHSKNLSKPGTRRNIGELVCKEQLIHMTSCHALTVVASAAAAVPARTTLVAPSLSPNSERIDQIFRDQNYATELGSKDLAIALEIPAQYERRSTPPAITSTTPTGLCEATVRLISAAHEEPDWLLQFRLEAFAQWQKMREPTWSDTQHPPINFQDIPFYSRSPDHEEQEESRDNLFEEGALQHQQLGSTDFRPVSIANTQGEALEQAGVIFCTIFEAVHKYPELVKQYLGKVVPSSDNYYAALNAAVFSDGSFCYVPRDTICPMEVANLLKINEMKIGQFERTLIVADEGSFVSYMAGCTAPTYDDNQLHVSVVELHCAKAAEIKYSTVQNWASCRSSVEDDDSSETAAAPAGIHNFVIKRGLCEGERSKITWTQVELGGAITWKYPSVVLKGDNSVAEFYSVVLTKDKQQAETGAKMIHVGKNTRSRIVAKGIAGDSSLNCYRGLVEVQSSAHNARNFSRCDSILIGDEARSNTYPYIEVKDPTARVQHEASTSKIGKDQIFYFQQRGIDCTKAVSTLMGGFCREVFKELPLELAFEVNQLMGSKLAD</sequence>